<dbReference type="VEuPathDB" id="FungiDB:BDEG_23742"/>
<dbReference type="GO" id="GO:0005524">
    <property type="term" value="F:ATP binding"/>
    <property type="evidence" value="ECO:0007669"/>
    <property type="project" value="UniProtKB-KW"/>
</dbReference>
<evidence type="ECO:0000256" key="1">
    <source>
        <dbReference type="ARBA" id="ARBA00004141"/>
    </source>
</evidence>
<dbReference type="GO" id="GO:0016887">
    <property type="term" value="F:ATP hydrolysis activity"/>
    <property type="evidence" value="ECO:0007669"/>
    <property type="project" value="InterPro"/>
</dbReference>
<dbReference type="Gene3D" id="3.40.50.300">
    <property type="entry name" value="P-loop containing nucleotide triphosphate hydrolases"/>
    <property type="match status" value="1"/>
</dbReference>
<protein>
    <recommendedName>
        <fullName evidence="10">ABC transporter domain-containing protein</fullName>
    </recommendedName>
</protein>
<dbReference type="Proteomes" id="UP000077115">
    <property type="component" value="Unassembled WGS sequence"/>
</dbReference>
<gene>
    <name evidence="11" type="ORF">BDEG_23742</name>
</gene>
<dbReference type="InterPro" id="IPR017871">
    <property type="entry name" value="ABC_transporter-like_CS"/>
</dbReference>
<feature type="region of interest" description="Disordered" evidence="8">
    <location>
        <begin position="1"/>
        <end position="22"/>
    </location>
</feature>
<dbReference type="STRING" id="403673.A0A177WIK1"/>
<feature type="transmembrane region" description="Helical" evidence="9">
    <location>
        <begin position="486"/>
        <end position="506"/>
    </location>
</feature>
<dbReference type="GO" id="GO:0140359">
    <property type="term" value="F:ABC-type transporter activity"/>
    <property type="evidence" value="ECO:0007669"/>
    <property type="project" value="InterPro"/>
</dbReference>
<reference evidence="11 12" key="2">
    <citation type="submission" date="2016-05" db="EMBL/GenBank/DDBJ databases">
        <title>Lineage-specific infection strategies underlie the spectrum of fungal disease in amphibians.</title>
        <authorList>
            <person name="Cuomo C.A."/>
            <person name="Farrer R.A."/>
            <person name="James T."/>
            <person name="Longcore J."/>
            <person name="Birren B."/>
        </authorList>
    </citation>
    <scope>NUCLEOTIDE SEQUENCE [LARGE SCALE GENOMIC DNA]</scope>
    <source>
        <strain evidence="11 12">JEL423</strain>
    </source>
</reference>
<dbReference type="InterPro" id="IPR026082">
    <property type="entry name" value="ABCA"/>
</dbReference>
<feature type="transmembrane region" description="Helical" evidence="9">
    <location>
        <begin position="416"/>
        <end position="436"/>
    </location>
</feature>
<dbReference type="PANTHER" id="PTHR19229">
    <property type="entry name" value="ATP-BINDING CASSETTE TRANSPORTER SUBFAMILY A ABCA"/>
    <property type="match status" value="1"/>
</dbReference>
<evidence type="ECO:0000256" key="7">
    <source>
        <dbReference type="ARBA" id="ARBA00023136"/>
    </source>
</evidence>
<name>A0A177WIK1_BATDL</name>
<dbReference type="CDD" id="cd03263">
    <property type="entry name" value="ABC_subfamily_A"/>
    <property type="match status" value="1"/>
</dbReference>
<evidence type="ECO:0000256" key="9">
    <source>
        <dbReference type="SAM" id="Phobius"/>
    </source>
</evidence>
<dbReference type="Pfam" id="PF12698">
    <property type="entry name" value="ABC2_membrane_3"/>
    <property type="match status" value="1"/>
</dbReference>
<feature type="domain" description="ABC transporter" evidence="10">
    <location>
        <begin position="583"/>
        <end position="815"/>
    </location>
</feature>
<dbReference type="eggNOG" id="KOG0059">
    <property type="taxonomic scope" value="Eukaryota"/>
</dbReference>
<evidence type="ECO:0000256" key="4">
    <source>
        <dbReference type="ARBA" id="ARBA00022741"/>
    </source>
</evidence>
<dbReference type="GO" id="GO:0016020">
    <property type="term" value="C:membrane"/>
    <property type="evidence" value="ECO:0007669"/>
    <property type="project" value="UniProtKB-SubCell"/>
</dbReference>
<evidence type="ECO:0000256" key="5">
    <source>
        <dbReference type="ARBA" id="ARBA00022840"/>
    </source>
</evidence>
<feature type="transmembrane region" description="Helical" evidence="9">
    <location>
        <begin position="55"/>
        <end position="77"/>
    </location>
</feature>
<organism evidence="11 12">
    <name type="scientific">Batrachochytrium dendrobatidis (strain JEL423)</name>
    <dbReference type="NCBI Taxonomy" id="403673"/>
    <lineage>
        <taxon>Eukaryota</taxon>
        <taxon>Fungi</taxon>
        <taxon>Fungi incertae sedis</taxon>
        <taxon>Chytridiomycota</taxon>
        <taxon>Chytridiomycota incertae sedis</taxon>
        <taxon>Chytridiomycetes</taxon>
        <taxon>Rhizophydiales</taxon>
        <taxon>Rhizophydiales incertae sedis</taxon>
        <taxon>Batrachochytrium</taxon>
    </lineage>
</organism>
<dbReference type="AlphaFoldDB" id="A0A177WIK1"/>
<keyword evidence="5" id="KW-0067">ATP-binding</keyword>
<dbReference type="PROSITE" id="PS50893">
    <property type="entry name" value="ABC_TRANSPORTER_2"/>
    <property type="match status" value="1"/>
</dbReference>
<evidence type="ECO:0000256" key="8">
    <source>
        <dbReference type="SAM" id="MobiDB-lite"/>
    </source>
</evidence>
<evidence type="ECO:0000313" key="12">
    <source>
        <dbReference type="Proteomes" id="UP000077115"/>
    </source>
</evidence>
<dbReference type="SMART" id="SM00382">
    <property type="entry name" value="AAA"/>
    <property type="match status" value="1"/>
</dbReference>
<feature type="transmembrane region" description="Helical" evidence="9">
    <location>
        <begin position="313"/>
        <end position="339"/>
    </location>
</feature>
<keyword evidence="7 9" id="KW-0472">Membrane</keyword>
<evidence type="ECO:0000256" key="2">
    <source>
        <dbReference type="ARBA" id="ARBA00022448"/>
    </source>
</evidence>
<evidence type="ECO:0000313" key="11">
    <source>
        <dbReference type="EMBL" id="OAJ39948.1"/>
    </source>
</evidence>
<dbReference type="PROSITE" id="PS00211">
    <property type="entry name" value="ABC_TRANSPORTER_1"/>
    <property type="match status" value="1"/>
</dbReference>
<feature type="transmembrane region" description="Helical" evidence="9">
    <location>
        <begin position="456"/>
        <end position="474"/>
    </location>
</feature>
<reference evidence="11 12" key="1">
    <citation type="submission" date="2006-10" db="EMBL/GenBank/DDBJ databases">
        <title>The Genome Sequence of Batrachochytrium dendrobatidis JEL423.</title>
        <authorList>
            <consortium name="The Broad Institute Genome Sequencing Platform"/>
            <person name="Birren B."/>
            <person name="Lander E."/>
            <person name="Galagan J."/>
            <person name="Cuomo C."/>
            <person name="Devon K."/>
            <person name="Jaffe D."/>
            <person name="Butler J."/>
            <person name="Alvarez P."/>
            <person name="Gnerre S."/>
            <person name="Grabherr M."/>
            <person name="Kleber M."/>
            <person name="Mauceli E."/>
            <person name="Brockman W."/>
            <person name="Young S."/>
            <person name="LaButti K."/>
            <person name="Sykes S."/>
            <person name="DeCaprio D."/>
            <person name="Crawford M."/>
            <person name="Koehrsen M."/>
            <person name="Engels R."/>
            <person name="Montgomery P."/>
            <person name="Pearson M."/>
            <person name="Howarth C."/>
            <person name="Larson L."/>
            <person name="White J."/>
            <person name="O'Leary S."/>
            <person name="Kodira C."/>
            <person name="Zeng Q."/>
            <person name="Yandava C."/>
            <person name="Alvarado L."/>
            <person name="Longcore J."/>
            <person name="James T."/>
        </authorList>
    </citation>
    <scope>NUCLEOTIDE SEQUENCE [LARGE SCALE GENOMIC DNA]</scope>
    <source>
        <strain evidence="11 12">JEL423</strain>
    </source>
</reference>
<keyword evidence="3 9" id="KW-0812">Transmembrane</keyword>
<evidence type="ECO:0000259" key="10">
    <source>
        <dbReference type="PROSITE" id="PS50893"/>
    </source>
</evidence>
<dbReference type="InterPro" id="IPR027417">
    <property type="entry name" value="P-loop_NTPase"/>
</dbReference>
<dbReference type="OrthoDB" id="8061355at2759"/>
<sequence length="953" mass="107041">MVSGNHKNQQQPSLQQQHHEDTPVKNALSQKSFLREVTDQLGIILWRNSLLQLRYWRATLAQTLGAPVIFMLLLFILQRADYSYQSISNPTPPSSTLQGVFECQGRNPSDNCINIMYTPVTTSTTNYMKTFATLNSARTGQSPLVLEAPLSSVNTRPARKMGIVPVPDAPFIYEYALRWPNVTAWGVSFSESNSNGVNNIQYQIWYNSTRVANISDVFGRQVVSFLRGMDEAIISVLNDPTATVTADIDVTVRDWPVVPPVVLSEKIVQNLGPVFFFCCTMVIFISALNQTVIEKEQKLRHSMEIMGLKPMVYWIGSYLSNMLLLVISSLFTTTLGYIFQFGSFKNANFGVLFITFFLLGLAMLSFGFLITTFVRSARVAILVGIFVFIIGLLFESFVFSSGFVGYIWWRNTTPSIIPTIMGLMPFFNFGKCFLDISTLTTGKLSDLTGTYIPGPGLSWSSIYTPISATLLPAYSDGITPKIPALIVSWYFLIFDIIFYGVLTWYFDRVIPDEYGSSLVPWFFIQPTYWGLESQKQRKVDREDWLDEVMATSAREKMEREDSDVLVERSRALSAAFWPAAKIVHLRKVYTSYFGKEEKIAIKDLCLTFEEGKLLALLGQNGAGKSTTMNILSGLTPSTLGDGYMYGYSVFYQMHHIRKIMGVCPQHDVLFPDLTAREHIYLYAGLKGVPRDQWDILVDERLHAVRLLKVADHRSKTYSGGMKRRLSLVISTLGDPKIVFLDEPTTGMDPVNRRHVWSFIEKFKQGRVIVLTTHSMEEADVLGDRIAIMAHGRLRAIGDSVSLKNKFGAGYRISIVTNPSMIEEVKAEVYRYVPGATLEDDSAGALIYQFPVSSTNRIPALVRHLDSNLDGLVRAWGISQTTLEEVFLRIIRDANPNGYRGDEHEVLDDTAVLPGTLKPTFSVRRRNTGKRVLATSAESAAEAGDAQMPRNFNT</sequence>
<proteinExistence type="predicted"/>
<dbReference type="EMBL" id="DS022303">
    <property type="protein sequence ID" value="OAJ39948.1"/>
    <property type="molecule type" value="Genomic_DNA"/>
</dbReference>
<accession>A0A177WIK1</accession>
<feature type="transmembrane region" description="Helical" evidence="9">
    <location>
        <begin position="351"/>
        <end position="374"/>
    </location>
</feature>
<dbReference type="InterPro" id="IPR013525">
    <property type="entry name" value="ABC2_TM"/>
</dbReference>
<dbReference type="GO" id="GO:0005319">
    <property type="term" value="F:lipid transporter activity"/>
    <property type="evidence" value="ECO:0007669"/>
    <property type="project" value="TreeGrafter"/>
</dbReference>
<dbReference type="InterPro" id="IPR003439">
    <property type="entry name" value="ABC_transporter-like_ATP-bd"/>
</dbReference>
<feature type="transmembrane region" description="Helical" evidence="9">
    <location>
        <begin position="274"/>
        <end position="293"/>
    </location>
</feature>
<comment type="subcellular location">
    <subcellularLocation>
        <location evidence="1">Membrane</location>
        <topology evidence="1">Multi-pass membrane protein</topology>
    </subcellularLocation>
</comment>
<dbReference type="SUPFAM" id="SSF52540">
    <property type="entry name" value="P-loop containing nucleoside triphosphate hydrolases"/>
    <property type="match status" value="1"/>
</dbReference>
<dbReference type="FunFam" id="3.40.50.300:FF:000665">
    <property type="entry name" value="ABC transporter A family member 2"/>
    <property type="match status" value="1"/>
</dbReference>
<feature type="transmembrane region" description="Helical" evidence="9">
    <location>
        <begin position="380"/>
        <end position="409"/>
    </location>
</feature>
<keyword evidence="4" id="KW-0547">Nucleotide-binding</keyword>
<dbReference type="PANTHER" id="PTHR19229:SF205">
    <property type="entry name" value="ABC TRANSPORTER A FAMILY MEMBER 1-RELATED"/>
    <property type="match status" value="1"/>
</dbReference>
<evidence type="ECO:0000256" key="6">
    <source>
        <dbReference type="ARBA" id="ARBA00022989"/>
    </source>
</evidence>
<dbReference type="Pfam" id="PF00005">
    <property type="entry name" value="ABC_tran"/>
    <property type="match status" value="1"/>
</dbReference>
<keyword evidence="2" id="KW-0813">Transport</keyword>
<dbReference type="InterPro" id="IPR003593">
    <property type="entry name" value="AAA+_ATPase"/>
</dbReference>
<evidence type="ECO:0000256" key="3">
    <source>
        <dbReference type="ARBA" id="ARBA00022692"/>
    </source>
</evidence>
<keyword evidence="6 9" id="KW-1133">Transmembrane helix</keyword>